<protein>
    <submittedName>
        <fullName evidence="1">Uncharacterized protein</fullName>
    </submittedName>
</protein>
<gene>
    <name evidence="1" type="ORF">S06H3_61563</name>
</gene>
<organism evidence="1">
    <name type="scientific">marine sediment metagenome</name>
    <dbReference type="NCBI Taxonomy" id="412755"/>
    <lineage>
        <taxon>unclassified sequences</taxon>
        <taxon>metagenomes</taxon>
        <taxon>ecological metagenomes</taxon>
    </lineage>
</organism>
<accession>X1PBE5</accession>
<proteinExistence type="predicted"/>
<dbReference type="EMBL" id="BARV01040398">
    <property type="protein sequence ID" value="GAI53627.1"/>
    <property type="molecule type" value="Genomic_DNA"/>
</dbReference>
<comment type="caution">
    <text evidence="1">The sequence shown here is derived from an EMBL/GenBank/DDBJ whole genome shotgun (WGS) entry which is preliminary data.</text>
</comment>
<dbReference type="AlphaFoldDB" id="X1PBE5"/>
<feature type="non-terminal residue" evidence="1">
    <location>
        <position position="1"/>
    </location>
</feature>
<evidence type="ECO:0000313" key="1">
    <source>
        <dbReference type="EMBL" id="GAI53627.1"/>
    </source>
</evidence>
<reference evidence="1" key="1">
    <citation type="journal article" date="2014" name="Front. Microbiol.">
        <title>High frequency of phylogenetically diverse reductive dehalogenase-homologous genes in deep subseafloor sedimentary metagenomes.</title>
        <authorList>
            <person name="Kawai M."/>
            <person name="Futagami T."/>
            <person name="Toyoda A."/>
            <person name="Takaki Y."/>
            <person name="Nishi S."/>
            <person name="Hori S."/>
            <person name="Arai W."/>
            <person name="Tsubouchi T."/>
            <person name="Morono Y."/>
            <person name="Uchiyama I."/>
            <person name="Ito T."/>
            <person name="Fujiyama A."/>
            <person name="Inagaki F."/>
            <person name="Takami H."/>
        </authorList>
    </citation>
    <scope>NUCLEOTIDE SEQUENCE</scope>
    <source>
        <strain evidence="1">Expedition CK06-06</strain>
    </source>
</reference>
<sequence length="32" mass="3799">FIECDLDGILFSLGLNKISTEIFKQKKFYPKY</sequence>
<name>X1PBE5_9ZZZZ</name>